<keyword evidence="1" id="KW-0812">Transmembrane</keyword>
<gene>
    <name evidence="2" type="ORF">GCM10011507_08280</name>
</gene>
<dbReference type="EMBL" id="BMJB01000001">
    <property type="protein sequence ID" value="GGA59242.1"/>
    <property type="molecule type" value="Genomic_DNA"/>
</dbReference>
<keyword evidence="3" id="KW-1185">Reference proteome</keyword>
<feature type="transmembrane region" description="Helical" evidence="1">
    <location>
        <begin position="12"/>
        <end position="31"/>
    </location>
</feature>
<dbReference type="AlphaFoldDB" id="A0A916RJ31"/>
<evidence type="ECO:0000256" key="1">
    <source>
        <dbReference type="SAM" id="Phobius"/>
    </source>
</evidence>
<protein>
    <submittedName>
        <fullName evidence="2">Uncharacterized protein</fullName>
    </submittedName>
</protein>
<proteinExistence type="predicted"/>
<dbReference type="Proteomes" id="UP000648801">
    <property type="component" value="Unassembled WGS sequence"/>
</dbReference>
<sequence length="118" mass="13955">MRQNKFLKVVKILLFVVVAATVLGFVVKELWNALLPAIFGWHMITFWQALGLLVLSKILFGGFHRHGGRGGWRHRMKERWEQMTPEEREQFRKGMRCGHWRGREHDHGQFTPHAEQQP</sequence>
<keyword evidence="1" id="KW-0472">Membrane</keyword>
<organism evidence="2 3">
    <name type="scientific">Edaphobacter acidisoli</name>
    <dbReference type="NCBI Taxonomy" id="2040573"/>
    <lineage>
        <taxon>Bacteria</taxon>
        <taxon>Pseudomonadati</taxon>
        <taxon>Acidobacteriota</taxon>
        <taxon>Terriglobia</taxon>
        <taxon>Terriglobales</taxon>
        <taxon>Acidobacteriaceae</taxon>
        <taxon>Edaphobacter</taxon>
    </lineage>
</organism>
<feature type="transmembrane region" description="Helical" evidence="1">
    <location>
        <begin position="37"/>
        <end position="60"/>
    </location>
</feature>
<name>A0A916RJ31_9BACT</name>
<keyword evidence="1" id="KW-1133">Transmembrane helix</keyword>
<accession>A0A916RJ31</accession>
<evidence type="ECO:0000313" key="3">
    <source>
        <dbReference type="Proteomes" id="UP000648801"/>
    </source>
</evidence>
<reference evidence="2" key="2">
    <citation type="submission" date="2020-09" db="EMBL/GenBank/DDBJ databases">
        <authorList>
            <person name="Sun Q."/>
            <person name="Zhou Y."/>
        </authorList>
    </citation>
    <scope>NUCLEOTIDE SEQUENCE</scope>
    <source>
        <strain evidence="2">CGMCC 1.15447</strain>
    </source>
</reference>
<reference evidence="2" key="1">
    <citation type="journal article" date="2014" name="Int. J. Syst. Evol. Microbiol.">
        <title>Complete genome sequence of Corynebacterium casei LMG S-19264T (=DSM 44701T), isolated from a smear-ripened cheese.</title>
        <authorList>
            <consortium name="US DOE Joint Genome Institute (JGI-PGF)"/>
            <person name="Walter F."/>
            <person name="Albersmeier A."/>
            <person name="Kalinowski J."/>
            <person name="Ruckert C."/>
        </authorList>
    </citation>
    <scope>NUCLEOTIDE SEQUENCE</scope>
    <source>
        <strain evidence="2">CGMCC 1.15447</strain>
    </source>
</reference>
<evidence type="ECO:0000313" key="2">
    <source>
        <dbReference type="EMBL" id="GGA59242.1"/>
    </source>
</evidence>
<comment type="caution">
    <text evidence="2">The sequence shown here is derived from an EMBL/GenBank/DDBJ whole genome shotgun (WGS) entry which is preliminary data.</text>
</comment>